<keyword evidence="6" id="KW-0805">Transcription regulation</keyword>
<sequence length="496" mass="56390">MSLDTLLAQHLPKDEHFKYIYIQSKPTYIKSPINIPKSTPASTQERPDTVKIRHFFSLIDQDVIVLGIEVFTYLQIYPTCIDQYIYVSKCDTTGLKKLKFRVGDVVREVLRYIVDYDVERYRIKDKKPVEQSGEVKSEKSNESGDGGYTNSTVALIDKLQRKLTTDPSHFGTLPYYNNNTPHPKTSGSNFQYRKLPTTQINCHICLFTKTAPQYIFPNSSKNKYKHLGNGQVLLKWWLRIIESVCGDQWPVKKLIIPGSDTVAMRKFIDPLSQWSIGHIFSADGSDSNHESNEANAKSNLAVYNIPLFPDDPKGRFLEHLIVENRYFNVSVDRFYQELGFRQEFRLGDCVGLIGCSKSYTTAEQHVSEATVVDEESVVKDSNDAHTKDVIVVSIHHYKQFINNVIKSINFDKLIDVEYLTQLQIPSFFKETIGMDEFEYGGVAGEKKKEEEMKKLGDVTGEKRKLLLDVNGTGGGGAAAVNKANDLTGLIKRKRKN</sequence>
<gene>
    <name evidence="11" type="ORF">FOB60_003367</name>
</gene>
<evidence type="ECO:0000256" key="10">
    <source>
        <dbReference type="SAM" id="MobiDB-lite"/>
    </source>
</evidence>
<dbReference type="GO" id="GO:0032931">
    <property type="term" value="F:histone H3K56 acetyltransferase activity"/>
    <property type="evidence" value="ECO:0007669"/>
    <property type="project" value="TreeGrafter"/>
</dbReference>
<feature type="compositionally biased region" description="Basic and acidic residues" evidence="10">
    <location>
        <begin position="128"/>
        <end position="142"/>
    </location>
</feature>
<feature type="region of interest" description="Disordered" evidence="10">
    <location>
        <begin position="128"/>
        <end position="149"/>
    </location>
</feature>
<keyword evidence="3" id="KW-0808">Transferase</keyword>
<evidence type="ECO:0000256" key="1">
    <source>
        <dbReference type="ARBA" id="ARBA00004123"/>
    </source>
</evidence>
<organism evidence="11 12">
    <name type="scientific">Candida parapsilosis</name>
    <name type="common">Yeast</name>
    <dbReference type="NCBI Taxonomy" id="5480"/>
    <lineage>
        <taxon>Eukaryota</taxon>
        <taxon>Fungi</taxon>
        <taxon>Dikarya</taxon>
        <taxon>Ascomycota</taxon>
        <taxon>Saccharomycotina</taxon>
        <taxon>Pichiomycetes</taxon>
        <taxon>Debaryomycetaceae</taxon>
        <taxon>Candida/Lodderomyces clade</taxon>
        <taxon>Candida</taxon>
    </lineage>
</organism>
<dbReference type="GO" id="GO:0005634">
    <property type="term" value="C:nucleus"/>
    <property type="evidence" value="ECO:0007669"/>
    <property type="project" value="UniProtKB-SubCell"/>
</dbReference>
<evidence type="ECO:0000256" key="4">
    <source>
        <dbReference type="ARBA" id="ARBA00022763"/>
    </source>
</evidence>
<name>A0A8X7TBC5_CANPA</name>
<accession>A0A8X7TBC5</accession>
<dbReference type="Pfam" id="PF08214">
    <property type="entry name" value="HAT_KAT11"/>
    <property type="match status" value="1"/>
</dbReference>
<comment type="subcellular location">
    <subcellularLocation>
        <location evidence="1">Nucleus</location>
    </subcellularLocation>
</comment>
<dbReference type="SMART" id="SM01250">
    <property type="entry name" value="KAT11"/>
    <property type="match status" value="1"/>
</dbReference>
<dbReference type="EC" id="2.3.1.48" evidence="2"/>
<evidence type="ECO:0000256" key="9">
    <source>
        <dbReference type="ARBA" id="ARBA00048940"/>
    </source>
</evidence>
<evidence type="ECO:0000256" key="7">
    <source>
        <dbReference type="ARBA" id="ARBA00023163"/>
    </source>
</evidence>
<evidence type="ECO:0000256" key="6">
    <source>
        <dbReference type="ARBA" id="ARBA00023015"/>
    </source>
</evidence>
<dbReference type="InterPro" id="IPR051236">
    <property type="entry name" value="HAT_RTT109-like"/>
</dbReference>
<dbReference type="InterPro" id="IPR013178">
    <property type="entry name" value="Histone_AcTrfase_Rtt109/CBP"/>
</dbReference>
<dbReference type="PANTHER" id="PTHR31571">
    <property type="entry name" value="ALTERED INHERITANCE OF MITOCHONDRIA PROTEIN 6"/>
    <property type="match status" value="1"/>
</dbReference>
<dbReference type="InterPro" id="IPR016849">
    <property type="entry name" value="Rtt109"/>
</dbReference>
<evidence type="ECO:0000256" key="2">
    <source>
        <dbReference type="ARBA" id="ARBA00013184"/>
    </source>
</evidence>
<keyword evidence="8" id="KW-0539">Nucleus</keyword>
<comment type="caution">
    <text evidence="11">The sequence shown here is derived from an EMBL/GenBank/DDBJ whole genome shotgun (WGS) entry which is preliminary data.</text>
</comment>
<comment type="catalytic activity">
    <reaction evidence="9">
        <text>L-lysyl-[histone] + acetyl-CoA = N(6)-acetyl-L-lysyl-[histone] + CoA + H(+)</text>
        <dbReference type="Rhea" id="RHEA:21992"/>
        <dbReference type="Rhea" id="RHEA-COMP:9845"/>
        <dbReference type="Rhea" id="RHEA-COMP:11338"/>
        <dbReference type="ChEBI" id="CHEBI:15378"/>
        <dbReference type="ChEBI" id="CHEBI:29969"/>
        <dbReference type="ChEBI" id="CHEBI:57287"/>
        <dbReference type="ChEBI" id="CHEBI:57288"/>
        <dbReference type="ChEBI" id="CHEBI:61930"/>
        <dbReference type="EC" id="2.3.1.48"/>
    </reaction>
    <physiologicalReaction direction="left-to-right" evidence="9">
        <dbReference type="Rhea" id="RHEA:21993"/>
    </physiologicalReaction>
</comment>
<evidence type="ECO:0000313" key="12">
    <source>
        <dbReference type="Proteomes" id="UP000590412"/>
    </source>
</evidence>
<dbReference type="OrthoDB" id="3361892at2759"/>
<keyword evidence="5" id="KW-0007">Acetylation</keyword>
<dbReference type="PANTHER" id="PTHR31571:SF2">
    <property type="entry name" value="HISTONE ACETYLTRANSFERASE RTT109"/>
    <property type="match status" value="1"/>
</dbReference>
<keyword evidence="7" id="KW-0804">Transcription</keyword>
<keyword evidence="4" id="KW-0227">DNA damage</keyword>
<reference evidence="11" key="1">
    <citation type="submission" date="2020-03" db="EMBL/GenBank/DDBJ databases">
        <title>FDA dAtabase for Regulatory Grade micrObial Sequences (FDA-ARGOS): Supporting development and validation of Infectious Disease Dx tests.</title>
        <authorList>
            <person name="Campos J."/>
            <person name="Goldberg B."/>
            <person name="Tallon L."/>
            <person name="Sadzewicz L."/>
            <person name="Vavikolanu K."/>
            <person name="Mehta A."/>
            <person name="Aluvathingal J."/>
            <person name="Nadendla S."/>
            <person name="Nandy P."/>
            <person name="Geyer C."/>
            <person name="Yan Y."/>
            <person name="Sichtig H."/>
        </authorList>
    </citation>
    <scope>NUCLEOTIDE SEQUENCE [LARGE SCALE GENOMIC DNA]</scope>
    <source>
        <strain evidence="11">FDAARGOS_652</strain>
    </source>
</reference>
<protein>
    <recommendedName>
        <fullName evidence="2">histone acetyltransferase</fullName>
        <ecNumber evidence="2">2.3.1.48</ecNumber>
    </recommendedName>
</protein>
<proteinExistence type="predicted"/>
<evidence type="ECO:0000256" key="5">
    <source>
        <dbReference type="ARBA" id="ARBA00022990"/>
    </source>
</evidence>
<dbReference type="Proteomes" id="UP000590412">
    <property type="component" value="Unassembled WGS sequence"/>
</dbReference>
<evidence type="ECO:0000256" key="8">
    <source>
        <dbReference type="ARBA" id="ARBA00023242"/>
    </source>
</evidence>
<dbReference type="GO" id="GO:0006355">
    <property type="term" value="P:regulation of DNA-templated transcription"/>
    <property type="evidence" value="ECO:0007669"/>
    <property type="project" value="InterPro"/>
</dbReference>
<dbReference type="EMBL" id="JABWAB010000004">
    <property type="protein sequence ID" value="KAF6053111.1"/>
    <property type="molecule type" value="Genomic_DNA"/>
</dbReference>
<evidence type="ECO:0000313" key="11">
    <source>
        <dbReference type="EMBL" id="KAF6053111.1"/>
    </source>
</evidence>
<dbReference type="AlphaFoldDB" id="A0A8X7TBC5"/>
<dbReference type="PROSITE" id="PS51728">
    <property type="entry name" value="RTT109_HAT"/>
    <property type="match status" value="1"/>
</dbReference>
<dbReference type="GO" id="GO:0006974">
    <property type="term" value="P:DNA damage response"/>
    <property type="evidence" value="ECO:0007669"/>
    <property type="project" value="UniProtKB-KW"/>
</dbReference>
<evidence type="ECO:0000256" key="3">
    <source>
        <dbReference type="ARBA" id="ARBA00022679"/>
    </source>
</evidence>